<sequence>LLGLFLTFAGCGQKRETVIINPEFDSSNATDWLQFSRIELTDTATIVQADVYNRPNNWIRFLSGSTLRGSSGKIYKLIGSNGFELDKKVYMPESGNVSFTVLFEPIDKTEKTIDYYESDNENDWRIYGIKLYQVQHTESIQCTLKGEVINRPQSSRLILLRAGEDARTANIVYIPIRDGKFEYVLYTDAEKMYELIFYEEHLHGSWMYIDFIAEQE</sequence>
<evidence type="ECO:0000313" key="1">
    <source>
        <dbReference type="EMBL" id="KAA6306264.1"/>
    </source>
</evidence>
<comment type="caution">
    <text evidence="1">The sequence shown here is derived from an EMBL/GenBank/DDBJ whole genome shotgun (WGS) entry which is preliminary data.</text>
</comment>
<organism evidence="1">
    <name type="scientific">termite gut metagenome</name>
    <dbReference type="NCBI Taxonomy" id="433724"/>
    <lineage>
        <taxon>unclassified sequences</taxon>
        <taxon>metagenomes</taxon>
        <taxon>organismal metagenomes</taxon>
    </lineage>
</organism>
<name>A0A5J4PCA6_9ZZZZ</name>
<accession>A0A5J4PCA6</accession>
<feature type="non-terminal residue" evidence="1">
    <location>
        <position position="216"/>
    </location>
</feature>
<reference evidence="1" key="1">
    <citation type="submission" date="2019-03" db="EMBL/GenBank/DDBJ databases">
        <title>Single cell metagenomics reveals metabolic interactions within the superorganism composed of flagellate Streblomastix strix and complex community of Bacteroidetes bacteria on its surface.</title>
        <authorList>
            <person name="Treitli S.C."/>
            <person name="Kolisko M."/>
            <person name="Husnik F."/>
            <person name="Keeling P."/>
            <person name="Hampl V."/>
        </authorList>
    </citation>
    <scope>NUCLEOTIDE SEQUENCE</scope>
    <source>
        <strain evidence="1">STM</strain>
    </source>
</reference>
<proteinExistence type="predicted"/>
<protein>
    <submittedName>
        <fullName evidence="1">Uncharacterized protein</fullName>
    </submittedName>
</protein>
<gene>
    <name evidence="1" type="ORF">EZS27_042080</name>
</gene>
<dbReference type="EMBL" id="SNRY01010043">
    <property type="protein sequence ID" value="KAA6306264.1"/>
    <property type="molecule type" value="Genomic_DNA"/>
</dbReference>
<feature type="non-terminal residue" evidence="1">
    <location>
        <position position="1"/>
    </location>
</feature>
<dbReference type="AlphaFoldDB" id="A0A5J4PCA6"/>